<dbReference type="Proteomes" id="UP001374599">
    <property type="component" value="Unassembled WGS sequence"/>
</dbReference>
<evidence type="ECO:0000313" key="2">
    <source>
        <dbReference type="Proteomes" id="UP001374599"/>
    </source>
</evidence>
<keyword evidence="2" id="KW-1185">Reference proteome</keyword>
<reference evidence="1" key="1">
    <citation type="submission" date="2023-09" db="EMBL/GenBank/DDBJ databases">
        <title>Vallitalea sediminicola and Vallitalea maricola sp. nov., anaerobic bacteria isolated from marine sediment.</title>
        <authorList>
            <person name="Hirano S."/>
            <person name="Maeda A."/>
            <person name="Terahara T."/>
            <person name="Mori K."/>
            <person name="Hamada M."/>
            <person name="Matsumoto R."/>
            <person name="Kobayashi T."/>
        </authorList>
    </citation>
    <scope>NUCLEOTIDE SEQUENCE</scope>
    <source>
        <strain evidence="1">AN17-2</strain>
    </source>
</reference>
<accession>A0ACB5UN08</accession>
<evidence type="ECO:0000313" key="1">
    <source>
        <dbReference type="EMBL" id="GMQ64000.1"/>
    </source>
</evidence>
<proteinExistence type="predicted"/>
<sequence>MKKMNVGIIGAGRIGRVHAQSISYHIPNATIKAVSDVRLDGVEEWAKGLGIENVYSHYHKILEDKDIDAVLVCSSTDTHAQISIEAAEAGKHIFCEKPIDYDLDRINKVLEAVEKAGIKFQVGFNRRFDHNFNRINQVTKAGVIGDPHIIKITSRDPEPPPIEYVKVSGGIFFDMTIHDFDMARFQAGCEATEVYAVGDSLVDPEIGKAGDVDTAVITIKFENGAIVVIDNSRKAAYGYDQRVEVFGSKGSIEAKNDTETNTILRTEESVKFDKPLYFFLERYMGSFVEEMKQFFAAIENDTETPVKGIDGLNAVIIAMAAKKSLDEGRPVKISEIG</sequence>
<gene>
    <name evidence="1" type="primary">iolG</name>
    <name evidence="1" type="ORF">AN2V17_32370</name>
</gene>
<dbReference type="EMBL" id="BTPU01000059">
    <property type="protein sequence ID" value="GMQ64000.1"/>
    <property type="molecule type" value="Genomic_DNA"/>
</dbReference>
<organism evidence="1 2">
    <name type="scientific">Vallitalea maricola</name>
    <dbReference type="NCBI Taxonomy" id="3074433"/>
    <lineage>
        <taxon>Bacteria</taxon>
        <taxon>Bacillati</taxon>
        <taxon>Bacillota</taxon>
        <taxon>Clostridia</taxon>
        <taxon>Lachnospirales</taxon>
        <taxon>Vallitaleaceae</taxon>
        <taxon>Vallitalea</taxon>
    </lineage>
</organism>
<comment type="caution">
    <text evidence="1">The sequence shown here is derived from an EMBL/GenBank/DDBJ whole genome shotgun (WGS) entry which is preliminary data.</text>
</comment>
<name>A0ACB5UN08_9FIRM</name>
<protein>
    <submittedName>
        <fullName evidence="1">Inositol 2-dehydrogenase</fullName>
    </submittedName>
</protein>